<dbReference type="Pfam" id="PF13668">
    <property type="entry name" value="Ferritin_2"/>
    <property type="match status" value="1"/>
</dbReference>
<reference evidence="2" key="1">
    <citation type="submission" date="2017-02" db="EMBL/GenBank/DDBJ databases">
        <authorList>
            <person name="Varghese N."/>
            <person name="Submissions S."/>
        </authorList>
    </citation>
    <scope>NUCLEOTIDE SEQUENCE [LARGE SCALE GENOMIC DNA]</scope>
    <source>
        <strain evidence="2">DSM 22270</strain>
    </source>
</reference>
<gene>
    <name evidence="1" type="ORF">SAMN05660293_03258</name>
</gene>
<dbReference type="RefSeq" id="WP_082215802.1">
    <property type="nucleotide sequence ID" value="NZ_FUZA01000004.1"/>
</dbReference>
<accession>A0A1T5FNX5</accession>
<proteinExistence type="predicted"/>
<dbReference type="STRING" id="651661.SAMN05660293_03258"/>
<evidence type="ECO:0000313" key="2">
    <source>
        <dbReference type="Proteomes" id="UP000190897"/>
    </source>
</evidence>
<name>A0A1T5FNX5_9BACT</name>
<dbReference type="SUPFAM" id="SSF47240">
    <property type="entry name" value="Ferritin-like"/>
    <property type="match status" value="1"/>
</dbReference>
<protein>
    <submittedName>
        <fullName evidence="1">Ferritin-like domain-containing protein</fullName>
    </submittedName>
</protein>
<dbReference type="InterPro" id="IPR009078">
    <property type="entry name" value="Ferritin-like_SF"/>
</dbReference>
<dbReference type="EMBL" id="FUZA01000004">
    <property type="protein sequence ID" value="SKB97879.1"/>
    <property type="molecule type" value="Genomic_DNA"/>
</dbReference>
<dbReference type="CDD" id="cd00657">
    <property type="entry name" value="Ferritin_like"/>
    <property type="match status" value="1"/>
</dbReference>
<keyword evidence="2" id="KW-1185">Reference proteome</keyword>
<dbReference type="AlphaFoldDB" id="A0A1T5FNX5"/>
<organism evidence="1 2">
    <name type="scientific">Dyadobacter psychrophilus</name>
    <dbReference type="NCBI Taxonomy" id="651661"/>
    <lineage>
        <taxon>Bacteria</taxon>
        <taxon>Pseudomonadati</taxon>
        <taxon>Bacteroidota</taxon>
        <taxon>Cytophagia</taxon>
        <taxon>Cytophagales</taxon>
        <taxon>Spirosomataceae</taxon>
        <taxon>Dyadobacter</taxon>
    </lineage>
</organism>
<dbReference type="OrthoDB" id="954262at2"/>
<dbReference type="Proteomes" id="UP000190897">
    <property type="component" value="Unassembled WGS sequence"/>
</dbReference>
<evidence type="ECO:0000313" key="1">
    <source>
        <dbReference type="EMBL" id="SKB97879.1"/>
    </source>
</evidence>
<sequence>MNRLMKSKNNSGKEEGEISSVLNRRLFLRSAGLATSLGTIVIAAACNDDDPDPMIPGTGDAVELGSGDVGVLNYAYALEQLEAAFYTQVIATPYSGMTDAEKTILTDIRDHEIIHRDFFKAALGDKAIKGLTPNFAAIDFTKRDAVLGAAKLFEDTGVAAYNGAGKLIKDDGYLVLAGKIVSVEARHAAVIRDLINPKSVDFAGDDIINGDGFDKAVAPADILAAVKGYVKDTITGANVGK</sequence>